<dbReference type="PANTHER" id="PTHR48100:SF1">
    <property type="entry name" value="HISTIDINE PHOSPHATASE FAMILY PROTEIN-RELATED"/>
    <property type="match status" value="1"/>
</dbReference>
<reference evidence="2" key="2">
    <citation type="journal article" date="2021" name="PeerJ">
        <title>Extensive microbial diversity within the chicken gut microbiome revealed by metagenomics and culture.</title>
        <authorList>
            <person name="Gilroy R."/>
            <person name="Ravi A."/>
            <person name="Getino M."/>
            <person name="Pursley I."/>
            <person name="Horton D.L."/>
            <person name="Alikhan N.F."/>
            <person name="Baker D."/>
            <person name="Gharbi K."/>
            <person name="Hall N."/>
            <person name="Watson M."/>
            <person name="Adriaenssens E.M."/>
            <person name="Foster-Nyarko E."/>
            <person name="Jarju S."/>
            <person name="Secka A."/>
            <person name="Antonio M."/>
            <person name="Oren A."/>
            <person name="Chaudhuri R.R."/>
            <person name="La Ragione R."/>
            <person name="Hildebrand F."/>
            <person name="Pallen M.J."/>
        </authorList>
    </citation>
    <scope>NUCLEOTIDE SEQUENCE</scope>
    <source>
        <strain evidence="2">ChiGjej2B2-16831</strain>
    </source>
</reference>
<protein>
    <submittedName>
        <fullName evidence="2">Histidine phosphatase family protein</fullName>
    </submittedName>
</protein>
<feature type="binding site" evidence="1">
    <location>
        <begin position="20"/>
        <end position="21"/>
    </location>
    <ligand>
        <name>substrate</name>
    </ligand>
</feature>
<evidence type="ECO:0000256" key="1">
    <source>
        <dbReference type="PIRSR" id="PIRSR613078-2"/>
    </source>
</evidence>
<dbReference type="Gene3D" id="3.40.50.1240">
    <property type="entry name" value="Phosphoglycerate mutase-like"/>
    <property type="match status" value="1"/>
</dbReference>
<feature type="binding site" evidence="1">
    <location>
        <begin position="7"/>
        <end position="14"/>
    </location>
    <ligand>
        <name>substrate</name>
    </ligand>
</feature>
<dbReference type="AlphaFoldDB" id="A0A9D1N3E2"/>
<dbReference type="Proteomes" id="UP000824128">
    <property type="component" value="Unassembled WGS sequence"/>
</dbReference>
<accession>A0A9D1N3E2</accession>
<name>A0A9D1N3E2_9FIRM</name>
<dbReference type="SMART" id="SM00855">
    <property type="entry name" value="PGAM"/>
    <property type="match status" value="1"/>
</dbReference>
<evidence type="ECO:0000313" key="2">
    <source>
        <dbReference type="EMBL" id="HIU93946.1"/>
    </source>
</evidence>
<dbReference type="GO" id="GO:0016791">
    <property type="term" value="F:phosphatase activity"/>
    <property type="evidence" value="ECO:0007669"/>
    <property type="project" value="TreeGrafter"/>
</dbReference>
<dbReference type="EMBL" id="DVNZ01000070">
    <property type="protein sequence ID" value="HIU93946.1"/>
    <property type="molecule type" value="Genomic_DNA"/>
</dbReference>
<comment type="caution">
    <text evidence="2">The sequence shown here is derived from an EMBL/GenBank/DDBJ whole genome shotgun (WGS) entry which is preliminary data.</text>
</comment>
<sequence>MEVWLIRHGMTEGNLLRRYTGRTDEPLCAEGVRQLRALAPAPHTGRVFVSPMRRARETASLLFPDARQVLLAGLREMDFGAFEGRSAEQMRDDPAYRAWVDGGCEAACPGGESMAAFAGRVLGAFYTAASLCIARGYERLVIVAHGGTVRSILAAYGRPARGFYEWDAPNGGGWQARLDPAQFLTQPLLTGCAPLVFAPRGAQGETI</sequence>
<feature type="binding site" evidence="1">
    <location>
        <position position="54"/>
    </location>
    <ligand>
        <name>substrate</name>
    </ligand>
</feature>
<dbReference type="InterPro" id="IPR050275">
    <property type="entry name" value="PGM_Phosphatase"/>
</dbReference>
<dbReference type="SUPFAM" id="SSF53254">
    <property type="entry name" value="Phosphoglycerate mutase-like"/>
    <property type="match status" value="1"/>
</dbReference>
<dbReference type="PANTHER" id="PTHR48100">
    <property type="entry name" value="BROAD-SPECIFICITY PHOSPHATASE YOR283W-RELATED"/>
    <property type="match status" value="1"/>
</dbReference>
<gene>
    <name evidence="2" type="ORF">IAD24_02185</name>
</gene>
<dbReference type="InterPro" id="IPR029033">
    <property type="entry name" value="His_PPase_superfam"/>
</dbReference>
<evidence type="ECO:0000313" key="3">
    <source>
        <dbReference type="Proteomes" id="UP000824128"/>
    </source>
</evidence>
<dbReference type="InterPro" id="IPR013078">
    <property type="entry name" value="His_Pase_superF_clade-1"/>
</dbReference>
<dbReference type="Pfam" id="PF00300">
    <property type="entry name" value="His_Phos_1"/>
    <property type="match status" value="1"/>
</dbReference>
<organism evidence="2 3">
    <name type="scientific">Candidatus Aphodomorpha intestinavium</name>
    <dbReference type="NCBI Taxonomy" id="2840672"/>
    <lineage>
        <taxon>Bacteria</taxon>
        <taxon>Bacillati</taxon>
        <taxon>Bacillota</taxon>
        <taxon>Clostridia</taxon>
        <taxon>Eubacteriales</taxon>
        <taxon>Candidatus Aphodomorpha</taxon>
    </lineage>
</organism>
<dbReference type="CDD" id="cd07067">
    <property type="entry name" value="HP_PGM_like"/>
    <property type="match status" value="1"/>
</dbReference>
<proteinExistence type="predicted"/>
<dbReference type="GO" id="GO:0005737">
    <property type="term" value="C:cytoplasm"/>
    <property type="evidence" value="ECO:0007669"/>
    <property type="project" value="TreeGrafter"/>
</dbReference>
<reference evidence="2" key="1">
    <citation type="submission" date="2020-10" db="EMBL/GenBank/DDBJ databases">
        <authorList>
            <person name="Gilroy R."/>
        </authorList>
    </citation>
    <scope>NUCLEOTIDE SEQUENCE</scope>
    <source>
        <strain evidence="2">ChiGjej2B2-16831</strain>
    </source>
</reference>